<dbReference type="OrthoDB" id="2749268at2759"/>
<evidence type="ECO:0000313" key="2">
    <source>
        <dbReference type="EMBL" id="TFY70913.1"/>
    </source>
</evidence>
<dbReference type="Proteomes" id="UP000298327">
    <property type="component" value="Unassembled WGS sequence"/>
</dbReference>
<gene>
    <name evidence="2" type="ORF">EVG20_g2099</name>
</gene>
<dbReference type="AlphaFoldDB" id="A0A4Y9ZAN8"/>
<evidence type="ECO:0000313" key="3">
    <source>
        <dbReference type="Proteomes" id="UP000298327"/>
    </source>
</evidence>
<proteinExistence type="predicted"/>
<keyword evidence="3" id="KW-1185">Reference proteome</keyword>
<feature type="compositionally biased region" description="Basic residues" evidence="1">
    <location>
        <begin position="81"/>
        <end position="90"/>
    </location>
</feature>
<reference evidence="2 3" key="1">
    <citation type="submission" date="2019-02" db="EMBL/GenBank/DDBJ databases">
        <title>Genome sequencing of the rare red list fungi Dentipellis fragilis.</title>
        <authorList>
            <person name="Buettner E."/>
            <person name="Kellner H."/>
        </authorList>
    </citation>
    <scope>NUCLEOTIDE SEQUENCE [LARGE SCALE GENOMIC DNA]</scope>
    <source>
        <strain evidence="2 3">DSM 105465</strain>
    </source>
</reference>
<dbReference type="EMBL" id="SEOQ01000076">
    <property type="protein sequence ID" value="TFY70913.1"/>
    <property type="molecule type" value="Genomic_DNA"/>
</dbReference>
<sequence>MGNNSSQYETSSAPAPITAKVDGLSIAFTTPTIRQGHLGAHAAHSTLHLPAPPCITGWDLAMGCIPSKQSAFNGGDVPRATKPRKYKKPKNLGPASPVIPEDAPPWVKGHRVVAFSDDHVAGDVYLKSKAS</sequence>
<feature type="region of interest" description="Disordered" evidence="1">
    <location>
        <begin position="71"/>
        <end position="103"/>
    </location>
</feature>
<evidence type="ECO:0000256" key="1">
    <source>
        <dbReference type="SAM" id="MobiDB-lite"/>
    </source>
</evidence>
<name>A0A4Y9ZAN8_9AGAM</name>
<protein>
    <submittedName>
        <fullName evidence="2">Uncharacterized protein</fullName>
    </submittedName>
</protein>
<organism evidence="2 3">
    <name type="scientific">Dentipellis fragilis</name>
    <dbReference type="NCBI Taxonomy" id="205917"/>
    <lineage>
        <taxon>Eukaryota</taxon>
        <taxon>Fungi</taxon>
        <taxon>Dikarya</taxon>
        <taxon>Basidiomycota</taxon>
        <taxon>Agaricomycotina</taxon>
        <taxon>Agaricomycetes</taxon>
        <taxon>Russulales</taxon>
        <taxon>Hericiaceae</taxon>
        <taxon>Dentipellis</taxon>
    </lineage>
</organism>
<comment type="caution">
    <text evidence="2">The sequence shown here is derived from an EMBL/GenBank/DDBJ whole genome shotgun (WGS) entry which is preliminary data.</text>
</comment>
<accession>A0A4Y9ZAN8</accession>